<dbReference type="Proteomes" id="UP000290289">
    <property type="component" value="Chromosome 5"/>
</dbReference>
<dbReference type="PANTHER" id="PTHR47288:SF1">
    <property type="entry name" value="WUSCHEL-RELATED HOMEOBOX 9"/>
    <property type="match status" value="1"/>
</dbReference>
<dbReference type="CDD" id="cd01868">
    <property type="entry name" value="Rab11_like"/>
    <property type="match status" value="1"/>
</dbReference>
<protein>
    <recommendedName>
        <fullName evidence="19">Homeobox domain-containing protein</fullName>
    </recommendedName>
</protein>
<comment type="similarity">
    <text evidence="2">Belongs to the small GTPase superfamily. Rab family.</text>
</comment>
<feature type="region of interest" description="Disordered" evidence="18">
    <location>
        <begin position="158"/>
        <end position="212"/>
    </location>
</feature>
<feature type="compositionally biased region" description="Low complexity" evidence="18">
    <location>
        <begin position="158"/>
        <end position="178"/>
    </location>
</feature>
<feature type="region of interest" description="Disordered" evidence="18">
    <location>
        <begin position="647"/>
        <end position="676"/>
    </location>
</feature>
<dbReference type="InterPro" id="IPR001356">
    <property type="entry name" value="HD"/>
</dbReference>
<keyword evidence="21" id="KW-1185">Reference proteome</keyword>
<dbReference type="NCBIfam" id="TIGR00231">
    <property type="entry name" value="small_GTP"/>
    <property type="match status" value="1"/>
</dbReference>
<keyword evidence="6 16" id="KW-0238">DNA-binding</keyword>
<dbReference type="SMART" id="SM00173">
    <property type="entry name" value="RAS"/>
    <property type="match status" value="1"/>
</dbReference>
<organism evidence="20 21">
    <name type="scientific">Malus domestica</name>
    <name type="common">Apple</name>
    <name type="synonym">Pyrus malus</name>
    <dbReference type="NCBI Taxonomy" id="3750"/>
    <lineage>
        <taxon>Eukaryota</taxon>
        <taxon>Viridiplantae</taxon>
        <taxon>Streptophyta</taxon>
        <taxon>Embryophyta</taxon>
        <taxon>Tracheophyta</taxon>
        <taxon>Spermatophyta</taxon>
        <taxon>Magnoliopsida</taxon>
        <taxon>eudicotyledons</taxon>
        <taxon>Gunneridae</taxon>
        <taxon>Pentapetalae</taxon>
        <taxon>rosids</taxon>
        <taxon>fabids</taxon>
        <taxon>Rosales</taxon>
        <taxon>Rosaceae</taxon>
        <taxon>Amygdaloideae</taxon>
        <taxon>Maleae</taxon>
        <taxon>Malus</taxon>
    </lineage>
</organism>
<dbReference type="PANTHER" id="PTHR47288">
    <property type="entry name" value="WUSCHEL-RELATED HOMEOBOX 9"/>
    <property type="match status" value="1"/>
</dbReference>
<evidence type="ECO:0000259" key="19">
    <source>
        <dbReference type="PROSITE" id="PS50071"/>
    </source>
</evidence>
<dbReference type="GO" id="GO:0012505">
    <property type="term" value="C:endomembrane system"/>
    <property type="evidence" value="ECO:0007669"/>
    <property type="project" value="UniProtKB-SubCell"/>
</dbReference>
<dbReference type="PROSITE" id="PS50071">
    <property type="entry name" value="HOMEOBOX_2"/>
    <property type="match status" value="1"/>
</dbReference>
<dbReference type="GO" id="GO:0050793">
    <property type="term" value="P:regulation of developmental process"/>
    <property type="evidence" value="ECO:0007669"/>
    <property type="project" value="InterPro"/>
</dbReference>
<reference evidence="20 21" key="1">
    <citation type="submission" date="2018-10" db="EMBL/GenBank/DDBJ databases">
        <title>A high-quality apple genome assembly.</title>
        <authorList>
            <person name="Hu J."/>
        </authorList>
    </citation>
    <scope>NUCLEOTIDE SEQUENCE [LARGE SCALE GENOMIC DNA]</scope>
    <source>
        <strain evidence="21">cv. HFTH1</strain>
        <tissue evidence="20">Young leaf</tissue>
    </source>
</reference>
<evidence type="ECO:0000256" key="6">
    <source>
        <dbReference type="ARBA" id="ARBA00023125"/>
    </source>
</evidence>
<keyword evidence="10" id="KW-0804">Transcription</keyword>
<evidence type="ECO:0000313" key="20">
    <source>
        <dbReference type="EMBL" id="RXH99137.1"/>
    </source>
</evidence>
<evidence type="ECO:0000256" key="18">
    <source>
        <dbReference type="SAM" id="MobiDB-lite"/>
    </source>
</evidence>
<dbReference type="GO" id="GO:0003924">
    <property type="term" value="F:GTPase activity"/>
    <property type="evidence" value="ECO:0007669"/>
    <property type="project" value="InterPro"/>
</dbReference>
<dbReference type="PROSITE" id="PS51421">
    <property type="entry name" value="RAS"/>
    <property type="match status" value="1"/>
</dbReference>
<dbReference type="Gene3D" id="3.40.50.300">
    <property type="entry name" value="P-loop containing nucleotide triphosphate hydrolases"/>
    <property type="match status" value="1"/>
</dbReference>
<dbReference type="SMART" id="SM00389">
    <property type="entry name" value="HOX"/>
    <property type="match status" value="1"/>
</dbReference>
<comment type="subcellular location">
    <subcellularLocation>
        <location evidence="15">Endomembrane system</location>
        <topology evidence="15">Lipid-anchor</topology>
    </subcellularLocation>
    <subcellularLocation>
        <location evidence="1 16 17">Nucleus</location>
    </subcellularLocation>
</comment>
<dbReference type="SMART" id="SM00175">
    <property type="entry name" value="RAB"/>
    <property type="match status" value="1"/>
</dbReference>
<feature type="region of interest" description="Disordered" evidence="18">
    <location>
        <begin position="36"/>
        <end position="63"/>
    </location>
</feature>
<dbReference type="AlphaFoldDB" id="A0A498JW06"/>
<feature type="DNA-binding region" description="Homeobox" evidence="16">
    <location>
        <begin position="56"/>
        <end position="120"/>
    </location>
</feature>
<keyword evidence="7" id="KW-0342">GTP-binding</keyword>
<evidence type="ECO:0000256" key="4">
    <source>
        <dbReference type="ARBA" id="ARBA00022741"/>
    </source>
</evidence>
<dbReference type="GO" id="GO:0005525">
    <property type="term" value="F:GTP binding"/>
    <property type="evidence" value="ECO:0007669"/>
    <property type="project" value="UniProtKB-KW"/>
</dbReference>
<dbReference type="PROSITE" id="PS51419">
    <property type="entry name" value="RAB"/>
    <property type="match status" value="1"/>
</dbReference>
<keyword evidence="11 16" id="KW-0539">Nucleus</keyword>
<comment type="similarity">
    <text evidence="14">Belongs to the WUS homeobox family.</text>
</comment>
<dbReference type="InterPro" id="IPR001806">
    <property type="entry name" value="Small_GTPase"/>
</dbReference>
<keyword evidence="4" id="KW-0547">Nucleotide-binding</keyword>
<feature type="compositionally biased region" description="Polar residues" evidence="18">
    <location>
        <begin position="183"/>
        <end position="205"/>
    </location>
</feature>
<dbReference type="GO" id="GO:0003700">
    <property type="term" value="F:DNA-binding transcription factor activity"/>
    <property type="evidence" value="ECO:0007669"/>
    <property type="project" value="InterPro"/>
</dbReference>
<dbReference type="GO" id="GO:0048731">
    <property type="term" value="P:system development"/>
    <property type="evidence" value="ECO:0007669"/>
    <property type="project" value="UniProtKB-ARBA"/>
</dbReference>
<evidence type="ECO:0000313" key="21">
    <source>
        <dbReference type="Proteomes" id="UP000290289"/>
    </source>
</evidence>
<evidence type="ECO:0000256" key="8">
    <source>
        <dbReference type="ARBA" id="ARBA00023136"/>
    </source>
</evidence>
<evidence type="ECO:0000256" key="1">
    <source>
        <dbReference type="ARBA" id="ARBA00004123"/>
    </source>
</evidence>
<dbReference type="GO" id="GO:0005634">
    <property type="term" value="C:nucleus"/>
    <property type="evidence" value="ECO:0007669"/>
    <property type="project" value="UniProtKB-SubCell"/>
</dbReference>
<evidence type="ECO:0000256" key="11">
    <source>
        <dbReference type="ARBA" id="ARBA00023242"/>
    </source>
</evidence>
<keyword evidence="5" id="KW-0805">Transcription regulation</keyword>
<evidence type="ECO:0000256" key="9">
    <source>
        <dbReference type="ARBA" id="ARBA00023155"/>
    </source>
</evidence>
<feature type="compositionally biased region" description="Basic and acidic residues" evidence="18">
    <location>
        <begin position="654"/>
        <end position="665"/>
    </location>
</feature>
<dbReference type="EMBL" id="RDQH01000331">
    <property type="protein sequence ID" value="RXH99137.1"/>
    <property type="molecule type" value="Genomic_DNA"/>
</dbReference>
<dbReference type="PRINTS" id="PR00449">
    <property type="entry name" value="RASTRNSFRMNG"/>
</dbReference>
<dbReference type="GO" id="GO:0003677">
    <property type="term" value="F:DNA binding"/>
    <property type="evidence" value="ECO:0007669"/>
    <property type="project" value="UniProtKB-UniRule"/>
</dbReference>
<evidence type="ECO:0000256" key="13">
    <source>
        <dbReference type="ARBA" id="ARBA00023289"/>
    </source>
</evidence>
<keyword evidence="12" id="KW-0449">Lipoprotein</keyword>
<feature type="region of interest" description="Disordered" evidence="18">
    <location>
        <begin position="117"/>
        <end position="142"/>
    </location>
</feature>
<keyword evidence="3" id="KW-0217">Developmental protein</keyword>
<evidence type="ECO:0000256" key="5">
    <source>
        <dbReference type="ARBA" id="ARBA00023015"/>
    </source>
</evidence>
<evidence type="ECO:0000256" key="10">
    <source>
        <dbReference type="ARBA" id="ARBA00023163"/>
    </source>
</evidence>
<feature type="compositionally biased region" description="Basic and acidic residues" evidence="18">
    <location>
        <begin position="50"/>
        <end position="59"/>
    </location>
</feature>
<sequence length="676" mass="75437">MASSNRHWPSMFKSKPANCSTHHQWQHEINPSLVSNGCHRPSSYSSVGGCEERSPEPKPRWNPKPEQIRILEAIFNSGMVNPPRDEIRKIRVQLQEYGQVGDANVFYWFQNRKSRSKHKLRNLHNSSRQQQTHHHHTQLPISTPVSAATTLNIINAAAPSSSSSSSSEKSSPKAPNNKAFSMGFSTHEASINSPTASVNQSTNFFQPHHPHHNEVLPESPFFFPVHQANINPNLTQGFCFPELANVVHVPHHEQTNNDNNNIGPCTNILLSEIMNHGAISRKEYHHHQEDQIKAMKNVDHQQHLNYNIDITTTPTTAAASSTPTVAVPFPVIHNSRGGVGEAGAMAPGGVAKSTVFINDVAFEVGAGPFNVREAFGDDAVLIHSSGQPVLTNEWGLTLHSLHHGGFYYLFPKTHHPRTPSDSFQIESKRQTQEQKHDKNSLLFLQYLNFGEEMGAYRADDDYDYLFKVVLIGDSGVGKSNLLARFTKNEFSLESKSTIGVEFATRSIRVDDKVVKAQIWDTAGQERYRAITSAYYRGAVGALLVYDVTRHVTFENVERWLKELRDHTDANIVIMLVGNKGDLRHLRAVSTDDAKAFAERENTFFMETSALESMNVENAFTEVLTQIHRVVSRKDLDIGDDPAALPKGQTINVGGKDDVSAVKQDGHVTPPHLQHKK</sequence>
<dbReference type="InterPro" id="IPR044557">
    <property type="entry name" value="WOX8/9-like"/>
</dbReference>
<evidence type="ECO:0000256" key="14">
    <source>
        <dbReference type="ARBA" id="ARBA00024040"/>
    </source>
</evidence>
<gene>
    <name evidence="20" type="ORF">DVH24_011462</name>
</gene>
<dbReference type="SUPFAM" id="SSF46689">
    <property type="entry name" value="Homeodomain-like"/>
    <property type="match status" value="1"/>
</dbReference>
<dbReference type="FunFam" id="3.40.50.300:FF:000067">
    <property type="entry name" value="ras-related protein RABA1f"/>
    <property type="match status" value="1"/>
</dbReference>
<dbReference type="InterPro" id="IPR009057">
    <property type="entry name" value="Homeodomain-like_sf"/>
</dbReference>
<dbReference type="SUPFAM" id="SSF52540">
    <property type="entry name" value="P-loop containing nucleoside triphosphate hydrolases"/>
    <property type="match status" value="1"/>
</dbReference>
<dbReference type="CDD" id="cd00086">
    <property type="entry name" value="homeodomain"/>
    <property type="match status" value="1"/>
</dbReference>
<evidence type="ECO:0000256" key="16">
    <source>
        <dbReference type="PROSITE-ProRule" id="PRU00108"/>
    </source>
</evidence>
<name>A0A498JW06_MALDO</name>
<dbReference type="SMART" id="SM00174">
    <property type="entry name" value="RHO"/>
    <property type="match status" value="1"/>
</dbReference>
<dbReference type="SMART" id="SM00176">
    <property type="entry name" value="RAN"/>
    <property type="match status" value="1"/>
</dbReference>
<comment type="caution">
    <text evidence="20">The sequence shown here is derived from an EMBL/GenBank/DDBJ whole genome shotgun (WGS) entry which is preliminary data.</text>
</comment>
<dbReference type="InterPro" id="IPR005225">
    <property type="entry name" value="Small_GTP-bd"/>
</dbReference>
<accession>A0A498JW06</accession>
<evidence type="ECO:0000256" key="12">
    <source>
        <dbReference type="ARBA" id="ARBA00023288"/>
    </source>
</evidence>
<evidence type="ECO:0000256" key="3">
    <source>
        <dbReference type="ARBA" id="ARBA00022473"/>
    </source>
</evidence>
<keyword evidence="13" id="KW-0636">Prenylation</keyword>
<evidence type="ECO:0000256" key="7">
    <source>
        <dbReference type="ARBA" id="ARBA00023134"/>
    </source>
</evidence>
<dbReference type="STRING" id="3750.A0A498JW06"/>
<proteinExistence type="inferred from homology"/>
<dbReference type="Pfam" id="PF00046">
    <property type="entry name" value="Homeodomain"/>
    <property type="match status" value="1"/>
</dbReference>
<dbReference type="PROSITE" id="PS51420">
    <property type="entry name" value="RHO"/>
    <property type="match status" value="1"/>
</dbReference>
<dbReference type="InterPro" id="IPR027417">
    <property type="entry name" value="P-loop_NTPase"/>
</dbReference>
<dbReference type="Gene3D" id="1.10.10.60">
    <property type="entry name" value="Homeodomain-like"/>
    <property type="match status" value="1"/>
</dbReference>
<feature type="domain" description="Homeobox" evidence="19">
    <location>
        <begin position="54"/>
        <end position="119"/>
    </location>
</feature>
<keyword evidence="9 16" id="KW-0371">Homeobox</keyword>
<evidence type="ECO:0000256" key="2">
    <source>
        <dbReference type="ARBA" id="ARBA00006270"/>
    </source>
</evidence>
<evidence type="ECO:0000256" key="17">
    <source>
        <dbReference type="RuleBase" id="RU000682"/>
    </source>
</evidence>
<evidence type="ECO:0000256" key="15">
    <source>
        <dbReference type="ARBA" id="ARBA00037868"/>
    </source>
</evidence>
<dbReference type="FunFam" id="1.10.10.60:FF:000118">
    <property type="entry name" value="WUSCHEL-related homeobox 11"/>
    <property type="match status" value="1"/>
</dbReference>
<dbReference type="Pfam" id="PF00071">
    <property type="entry name" value="Ras"/>
    <property type="match status" value="1"/>
</dbReference>
<keyword evidence="8" id="KW-0472">Membrane</keyword>